<keyword evidence="2" id="KW-1185">Reference proteome</keyword>
<dbReference type="EMBL" id="VXIV02002966">
    <property type="protein sequence ID" value="KAF6021759.1"/>
    <property type="molecule type" value="Genomic_DNA"/>
</dbReference>
<organism evidence="1 2">
    <name type="scientific">Bugula neritina</name>
    <name type="common">Brown bryozoan</name>
    <name type="synonym">Sertularia neritina</name>
    <dbReference type="NCBI Taxonomy" id="10212"/>
    <lineage>
        <taxon>Eukaryota</taxon>
        <taxon>Metazoa</taxon>
        <taxon>Spiralia</taxon>
        <taxon>Lophotrochozoa</taxon>
        <taxon>Bryozoa</taxon>
        <taxon>Gymnolaemata</taxon>
        <taxon>Cheilostomatida</taxon>
        <taxon>Flustrina</taxon>
        <taxon>Buguloidea</taxon>
        <taxon>Bugulidae</taxon>
        <taxon>Bugula</taxon>
    </lineage>
</organism>
<dbReference type="AlphaFoldDB" id="A0A7J7J695"/>
<accession>A0A7J7J695</accession>
<evidence type="ECO:0000313" key="2">
    <source>
        <dbReference type="Proteomes" id="UP000593567"/>
    </source>
</evidence>
<gene>
    <name evidence="1" type="ORF">EB796_019931</name>
</gene>
<reference evidence="1" key="1">
    <citation type="submission" date="2020-06" db="EMBL/GenBank/DDBJ databases">
        <title>Draft genome of Bugula neritina, a colonial animal packing powerful symbionts and potential medicines.</title>
        <authorList>
            <person name="Rayko M."/>
        </authorList>
    </citation>
    <scope>NUCLEOTIDE SEQUENCE [LARGE SCALE GENOMIC DNA]</scope>
    <source>
        <strain evidence="1">Kwan_BN1</strain>
    </source>
</reference>
<protein>
    <submittedName>
        <fullName evidence="1">Uncharacterized protein</fullName>
    </submittedName>
</protein>
<evidence type="ECO:0000313" key="1">
    <source>
        <dbReference type="EMBL" id="KAF6021759.1"/>
    </source>
</evidence>
<proteinExistence type="predicted"/>
<dbReference type="Proteomes" id="UP000593567">
    <property type="component" value="Unassembled WGS sequence"/>
</dbReference>
<sequence>MRRVSTLTTTSSYVRLLQHSLCSCASRAASREPLLWSLGCCLLSLASSYSTNTQNTTHSLCNTNEELISPSKSYTKVEQNSLVCFTAKHKK</sequence>
<comment type="caution">
    <text evidence="1">The sequence shown here is derived from an EMBL/GenBank/DDBJ whole genome shotgun (WGS) entry which is preliminary data.</text>
</comment>
<name>A0A7J7J695_BUGNE</name>